<evidence type="ECO:0000313" key="6">
    <source>
        <dbReference type="EMBL" id="CAW95597.1"/>
    </source>
</evidence>
<dbReference type="Gene3D" id="3.40.1710.10">
    <property type="entry name" value="abc type-2 transporter like domain"/>
    <property type="match status" value="1"/>
</dbReference>
<evidence type="ECO:0000256" key="3">
    <source>
        <dbReference type="ARBA" id="ARBA00022989"/>
    </source>
</evidence>
<proteinExistence type="predicted"/>
<feature type="transmembrane region" description="Helical" evidence="5">
    <location>
        <begin position="651"/>
        <end position="671"/>
    </location>
</feature>
<dbReference type="InterPro" id="IPR023908">
    <property type="entry name" value="xxxLxxG_rpt"/>
</dbReference>
<dbReference type="InterPro" id="IPR051328">
    <property type="entry name" value="T7SS_ABC-Transporter"/>
</dbReference>
<gene>
    <name evidence="6" type="ordered locus">SEQ_2199</name>
</gene>
<dbReference type="OrthoDB" id="9811483at2"/>
<dbReference type="GO" id="GO:0016020">
    <property type="term" value="C:membrane"/>
    <property type="evidence" value="ECO:0007669"/>
    <property type="project" value="UniProtKB-SubCell"/>
</dbReference>
<dbReference type="NCBIfam" id="TIGR03057">
    <property type="entry name" value="xxxLxxG_by_4"/>
    <property type="match status" value="1"/>
</dbReference>
<accession>C0MB44</accession>
<evidence type="ECO:0000256" key="5">
    <source>
        <dbReference type="SAM" id="Phobius"/>
    </source>
</evidence>
<evidence type="ECO:0000256" key="1">
    <source>
        <dbReference type="ARBA" id="ARBA00004141"/>
    </source>
</evidence>
<dbReference type="InterPro" id="IPR017500">
    <property type="entry name" value="Phage_infect_YhgE_N"/>
</dbReference>
<dbReference type="PANTHER" id="PTHR43077:SF5">
    <property type="entry name" value="PHAGE INFECTION PROTEIN"/>
    <property type="match status" value="1"/>
</dbReference>
<dbReference type="EMBL" id="FM204883">
    <property type="protein sequence ID" value="CAW95597.1"/>
    <property type="molecule type" value="Genomic_DNA"/>
</dbReference>
<name>C0MB44_STRE4</name>
<feature type="transmembrane region" description="Helical" evidence="5">
    <location>
        <begin position="678"/>
        <end position="697"/>
    </location>
</feature>
<dbReference type="AlphaFoldDB" id="C0MB44"/>
<dbReference type="PANTHER" id="PTHR43077">
    <property type="entry name" value="TRANSPORT PERMEASE YVFS-RELATED"/>
    <property type="match status" value="1"/>
</dbReference>
<keyword evidence="3 5" id="KW-1133">Transmembrane helix</keyword>
<feature type="transmembrane region" description="Helical" evidence="5">
    <location>
        <begin position="14"/>
        <end position="37"/>
    </location>
</feature>
<dbReference type="KEGG" id="seu:SEQ_2199"/>
<organism evidence="6 7">
    <name type="scientific">Streptococcus equi subsp. equi (strain 4047)</name>
    <dbReference type="NCBI Taxonomy" id="553482"/>
    <lineage>
        <taxon>Bacteria</taxon>
        <taxon>Bacillati</taxon>
        <taxon>Bacillota</taxon>
        <taxon>Bacilli</taxon>
        <taxon>Lactobacillales</taxon>
        <taxon>Streptococcaceae</taxon>
        <taxon>Streptococcus</taxon>
    </lineage>
</organism>
<dbReference type="NCBIfam" id="TIGR03062">
    <property type="entry name" value="pip_yhgE_Cterm"/>
    <property type="match status" value="1"/>
</dbReference>
<sequence length="760" mass="80582">MLEGLKAIIKNRKLVVTMIGVALVPALYNLSFLGSMWDPYGRVDQLPVAVVNQDKPAYLNNKRLTIGNDMVDNMSKNKELDYHFVAADTAQKGLEKGRYYMTITLPKDLSQKATTLLDQQPEKLIVSYQTSKGHSFIASKMGESAMNHLREAVSKNIRKTYITSVFKSMHQLQSGLKEASNGGQQLAAGLVIARASSQLMSRHLNTLSESSARLSQGAGNLSSGIAAYTAGVGQLDTAGLGQLAADMPAYLDGVSRLSKGANQLNAGLTQLALGSDLSQDKQANIQALMASLPKLNQAIQQLKTNLSLSLAPNVDSGAIAKHLADMTRLVQELVVDDTADKNNQLAALQATATYQGLNSEQQEELSSAISNTSTKVTISAKAMLTSLQAMSEELEAMSTSAGVADQLRDFKALVNQLAYQADQILPSTGKALSELSTGLRAVHSATTAQLLSGSQALAGGFNQLTAKNEALTAGLSTLATGATALNHQSSQLLAGGQQLTVGANQLAFGANQLSSGSSQLTDGLTTLSTGLSSLTTSLSKASDQLSMAWVEDQNADMVSDPVALSEKDKDKVRTNGIGMAPYMIAVSLMVVALSTNIIFAEALSGKPIKDRWDWAKQKLLINGMISTVGSVILYAALQLLGFEANDGIKTLGFIMLSGWALMALVTALVSWDARYGAFASLIMLLLQVGAAGGSYPIELSGQIFQILHPYLPMSYIVSGLRQTISLTAQIGLETSVLVGFLLSFMAIGVLIYRPKDKQSS</sequence>
<evidence type="ECO:0000256" key="2">
    <source>
        <dbReference type="ARBA" id="ARBA00022692"/>
    </source>
</evidence>
<dbReference type="HOGENOM" id="CLU_004534_1_0_9"/>
<keyword evidence="2 5" id="KW-0812">Transmembrane</keyword>
<feature type="transmembrane region" description="Helical" evidence="5">
    <location>
        <begin position="579"/>
        <end position="599"/>
    </location>
</feature>
<evidence type="ECO:0000256" key="4">
    <source>
        <dbReference type="ARBA" id="ARBA00023136"/>
    </source>
</evidence>
<keyword evidence="4 5" id="KW-0472">Membrane</keyword>
<feature type="transmembrane region" description="Helical" evidence="5">
    <location>
        <begin position="619"/>
        <end position="639"/>
    </location>
</feature>
<feature type="transmembrane region" description="Helical" evidence="5">
    <location>
        <begin position="730"/>
        <end position="752"/>
    </location>
</feature>
<reference evidence="6 7" key="1">
    <citation type="journal article" date="2009" name="PLoS Pathog.">
        <title>Genomic evidence for the evolution of Streptococcus equi: host restriction, increased virulence, and genetic exchange with human pathogens.</title>
        <authorList>
            <person name="Holden M.T.G."/>
            <person name="Heather Z."/>
            <person name="Paillot R."/>
            <person name="Steward K.F."/>
            <person name="Webb K."/>
            <person name="Ainslie F."/>
            <person name="Jourdan T."/>
            <person name="Bason N.C."/>
            <person name="Holroyd N.E."/>
            <person name="Mungall K."/>
            <person name="Quail M.A."/>
            <person name="Sanders M."/>
            <person name="Simmonds M."/>
            <person name="Willey D."/>
            <person name="Brooks K."/>
            <person name="Aanensen D.M."/>
            <person name="Spratt B.G."/>
            <person name="Jolley K.A."/>
            <person name="Maiden M.C.J."/>
            <person name="Kehoe M."/>
            <person name="Chanter N."/>
            <person name="Bentley S.D."/>
            <person name="Robinson C."/>
            <person name="Maskell D.J."/>
            <person name="Parkhill J."/>
            <person name="Waller A.S."/>
        </authorList>
    </citation>
    <scope>NUCLEOTIDE SEQUENCE [LARGE SCALE GENOMIC DNA]</scope>
    <source>
        <strain evidence="6 7">4047</strain>
    </source>
</reference>
<dbReference type="InterPro" id="IPR017501">
    <property type="entry name" value="Phage_infect_YhgE_C"/>
</dbReference>
<evidence type="ECO:0000313" key="7">
    <source>
        <dbReference type="Proteomes" id="UP000001365"/>
    </source>
</evidence>
<dbReference type="RefSeq" id="WP_015898692.1">
    <property type="nucleotide sequence ID" value="NC_012471.1"/>
</dbReference>
<dbReference type="Proteomes" id="UP000001365">
    <property type="component" value="Chromosome"/>
</dbReference>
<dbReference type="NCBIfam" id="TIGR03061">
    <property type="entry name" value="pip_yhgE_Nterm"/>
    <property type="match status" value="1"/>
</dbReference>
<protein>
    <submittedName>
        <fullName evidence="6">Putative membrane protein</fullName>
    </submittedName>
</protein>
<comment type="subcellular location">
    <subcellularLocation>
        <location evidence="1">Membrane</location>
        <topology evidence="1">Multi-pass membrane protein</topology>
    </subcellularLocation>
</comment>